<evidence type="ECO:0000313" key="2">
    <source>
        <dbReference type="EMBL" id="ODC04693.1"/>
    </source>
</evidence>
<keyword evidence="1" id="KW-0472">Membrane</keyword>
<protein>
    <submittedName>
        <fullName evidence="2">Uncharacterized protein</fullName>
    </submittedName>
</protein>
<sequence length="170" mass="19446">MMTQPKDTANDTRSRLLNFFTLVTLGTILVSVWYLTDYYWLKDREQIRWVHLSNCDLPRSTCVADLGQGRQVSLQVLAPTIRPLQPMPVLVTTSGFRPDRIALDLQGVDMYMGYNRTELVQVSPGHYTGEPRLSLCTEQKMPWRAGVILYGNEGPIGVQFDFLVSQRHQK</sequence>
<dbReference type="Proteomes" id="UP000094291">
    <property type="component" value="Unassembled WGS sequence"/>
</dbReference>
<proteinExistence type="predicted"/>
<comment type="caution">
    <text evidence="2">The sequence shown here is derived from an EMBL/GenBank/DDBJ whole genome shotgun (WGS) entry which is preliminary data.</text>
</comment>
<keyword evidence="1" id="KW-0812">Transmembrane</keyword>
<dbReference type="STRING" id="197479.BFW38_15315"/>
<gene>
    <name evidence="2" type="ORF">BFW38_15315</name>
</gene>
<reference evidence="2 3" key="1">
    <citation type="submission" date="2016-08" db="EMBL/GenBank/DDBJ databases">
        <authorList>
            <person name="Seilhamer J.J."/>
        </authorList>
    </citation>
    <scope>NUCLEOTIDE SEQUENCE [LARGE SCALE GENOMIC DNA]</scope>
    <source>
        <strain evidence="2 3">PH27A</strain>
    </source>
</reference>
<feature type="transmembrane region" description="Helical" evidence="1">
    <location>
        <begin position="16"/>
        <end position="36"/>
    </location>
</feature>
<evidence type="ECO:0000256" key="1">
    <source>
        <dbReference type="SAM" id="Phobius"/>
    </source>
</evidence>
<organism evidence="2 3">
    <name type="scientific">Terasakiispira papahanaumokuakeensis</name>
    <dbReference type="NCBI Taxonomy" id="197479"/>
    <lineage>
        <taxon>Bacteria</taxon>
        <taxon>Pseudomonadati</taxon>
        <taxon>Pseudomonadota</taxon>
        <taxon>Gammaproteobacteria</taxon>
        <taxon>Oceanospirillales</taxon>
        <taxon>Terasakiispira</taxon>
    </lineage>
</organism>
<accession>A0A1E2VCL2</accession>
<name>A0A1E2VCL2_9GAMM</name>
<keyword evidence="1" id="KW-1133">Transmembrane helix</keyword>
<keyword evidence="3" id="KW-1185">Reference proteome</keyword>
<evidence type="ECO:0000313" key="3">
    <source>
        <dbReference type="Proteomes" id="UP000094291"/>
    </source>
</evidence>
<dbReference type="EMBL" id="MDTQ01000001">
    <property type="protein sequence ID" value="ODC04693.1"/>
    <property type="molecule type" value="Genomic_DNA"/>
</dbReference>
<dbReference type="AlphaFoldDB" id="A0A1E2VCL2"/>